<evidence type="ECO:0000313" key="5">
    <source>
        <dbReference type="Proteomes" id="UP000475037"/>
    </source>
</evidence>
<comment type="caution">
    <text evidence="4">The sequence shown here is derived from an EMBL/GenBank/DDBJ whole genome shotgun (WGS) entry which is preliminary data.</text>
</comment>
<evidence type="ECO:0000259" key="3">
    <source>
        <dbReference type="Pfam" id="PF12480"/>
    </source>
</evidence>
<dbReference type="Pfam" id="PF12480">
    <property type="entry name" value="GARIL_Rab2_bd"/>
    <property type="match status" value="1"/>
</dbReference>
<dbReference type="GO" id="GO:0005634">
    <property type="term" value="C:nucleus"/>
    <property type="evidence" value="ECO:0007669"/>
    <property type="project" value="TreeGrafter"/>
</dbReference>
<dbReference type="PANTHER" id="PTHR22574">
    <property type="match status" value="1"/>
</dbReference>
<feature type="non-terminal residue" evidence="4">
    <location>
        <position position="908"/>
    </location>
</feature>
<feature type="compositionally biased region" description="Basic and acidic residues" evidence="2">
    <location>
        <begin position="426"/>
        <end position="436"/>
    </location>
</feature>
<gene>
    <name evidence="4" type="primary">Fam71e2_0</name>
    <name evidence="4" type="ORF">FOF47_R14368</name>
</gene>
<keyword evidence="5" id="KW-1185">Reference proteome</keyword>
<feature type="region of interest" description="Disordered" evidence="2">
    <location>
        <begin position="423"/>
        <end position="447"/>
    </location>
</feature>
<feature type="region of interest" description="Disordered" evidence="2">
    <location>
        <begin position="324"/>
        <end position="346"/>
    </location>
</feature>
<accession>A0A6G1B7C5</accession>
<proteinExistence type="inferred from homology"/>
<feature type="region of interest" description="Disordered" evidence="2">
    <location>
        <begin position="273"/>
        <end position="303"/>
    </location>
</feature>
<organism evidence="4 5">
    <name type="scientific">Crocuta crocuta</name>
    <name type="common">Spotted hyena</name>
    <dbReference type="NCBI Taxonomy" id="9678"/>
    <lineage>
        <taxon>Eukaryota</taxon>
        <taxon>Metazoa</taxon>
        <taxon>Chordata</taxon>
        <taxon>Craniata</taxon>
        <taxon>Vertebrata</taxon>
        <taxon>Euteleostomi</taxon>
        <taxon>Mammalia</taxon>
        <taxon>Eutheria</taxon>
        <taxon>Laurasiatheria</taxon>
        <taxon>Carnivora</taxon>
        <taxon>Feliformia</taxon>
        <taxon>Hyaenidae</taxon>
        <taxon>Crocuta</taxon>
    </lineage>
</organism>
<name>A0A6G1B7C5_CROCR</name>
<comment type="similarity">
    <text evidence="1">Belongs to the GARIN family.</text>
</comment>
<protein>
    <submittedName>
        <fullName evidence="4">F71E2 protein</fullName>
    </submittedName>
</protein>
<sequence length="908" mass="101108">MNRLWNIRHMEPFHGPSKWVPTLGELQKTLQKGEYLPLRPLPMFESNFVQVTNRGAPVYVHHRTNRVTMGVAASQPGLLLPDILLIAQPPEGREGRECSSLVLTRCLPPPHLLPTPSHFLLQHLSPASPRMLPLHLLRLYVHDLSSWRLKLRLVTGRYYYLELDAAGDEAGFLFDRWLRLIHLLQEPATTWVPRTLHAPATDLAGAAPPASTWRLQVGRTLTASPPSSAVMIVEPNFPYKTLTRHKQRKARALKRKFKSQAVGDSVPLIWSQLEHADPRQKSADKKSQRNLHPDASQTQVQVTGKPSITIRTIFSIVSNTVNHTQSPSKAAISGRPHSWGSSSDSDTATVLGGLIETPIRCASADTPDTSLLEPYDPFDTYLWQDIENLMDPDTSTLSSPSLPPATYPPPFSLPAAYSFFRRRKEKAQPRGPEQRQRPPASQKTANARVASWKVPFLFDQSKRVSAVHTPSQKISTVPGRSRRAPVVPAVTQKTPTVHDSPRKAPAVSATSRKSAATSPGPSRKAPPLLALLPKSVSASVPRRKSLFPPTPSQKDLTSPTQYQMAPDTANLGTLPMGSLRGQVLERSKFEGMAKPLMFVGTQEMDVIETRTQKTSQELPFRTTKKESEEVMITKALDVTLDGLKGRGKLKDKVHRKKEEISVDKPGLTSQTVGQQQKWLKTQELVIQGPPEEQRRPFSVEELTLAKMMIMAKSKEPPPMPATVSLPSWLLTRQVPDMSTASPSQVPLRQRTPEVIGEPFLFGTWVKETMRPWAEESMYRWVEAQTHVPKEASKVPDLPRHEASSLITDDVSPNPIPLPASRWEEVPPSPVSLTPISKMGASVFQKPKRPSHELEGWSDQLEGSPLAMTELSSDVILPMLLEDENMMDMAPEVENIEELDVYSPSARYL</sequence>
<feature type="compositionally biased region" description="Polar residues" evidence="2">
    <location>
        <begin position="508"/>
        <end position="520"/>
    </location>
</feature>
<feature type="compositionally biased region" description="Low complexity" evidence="2">
    <location>
        <begin position="521"/>
        <end position="540"/>
    </location>
</feature>
<feature type="compositionally biased region" description="Basic and acidic residues" evidence="2">
    <location>
        <begin position="274"/>
        <end position="287"/>
    </location>
</feature>
<feature type="region of interest" description="Disordered" evidence="2">
    <location>
        <begin position="465"/>
        <end position="560"/>
    </location>
</feature>
<feature type="non-terminal residue" evidence="4">
    <location>
        <position position="1"/>
    </location>
</feature>
<dbReference type="PANTHER" id="PTHR22574:SF12">
    <property type="entry name" value="GOLGI-ASSOCIATED RAB2 INTERACTOR PROTEIN 5B"/>
    <property type="match status" value="1"/>
</dbReference>
<reference evidence="4 5" key="1">
    <citation type="submission" date="2019-11" db="EMBL/GenBank/DDBJ databases">
        <authorList>
            <person name="Yang C."/>
            <person name="Li F."/>
        </authorList>
    </citation>
    <scope>NUCLEOTIDE SEQUENCE [LARGE SCALE GENOMIC DNA]</scope>
    <source>
        <strain evidence="4">KB4526</strain>
        <tissue evidence="4">Muscle</tissue>
    </source>
</reference>
<dbReference type="Proteomes" id="UP000475037">
    <property type="component" value="Unassembled WGS sequence"/>
</dbReference>
<feature type="domain" description="Golgi associated RAB2 interactor protein-like Rab2B-binding" evidence="3">
    <location>
        <begin position="130"/>
        <end position="193"/>
    </location>
</feature>
<dbReference type="InterPro" id="IPR022168">
    <property type="entry name" value="GARIL-like_Rab2B-bd"/>
</dbReference>
<dbReference type="AlphaFoldDB" id="A0A6G1B7C5"/>
<evidence type="ECO:0000313" key="4">
    <source>
        <dbReference type="EMBL" id="KAF0883607.1"/>
    </source>
</evidence>
<evidence type="ECO:0000256" key="1">
    <source>
        <dbReference type="ARBA" id="ARBA00038379"/>
    </source>
</evidence>
<evidence type="ECO:0000256" key="2">
    <source>
        <dbReference type="SAM" id="MobiDB-lite"/>
    </source>
</evidence>
<dbReference type="EMBL" id="VOAJ01001991">
    <property type="protein sequence ID" value="KAF0883607.1"/>
    <property type="molecule type" value="Genomic_DNA"/>
</dbReference>